<gene>
    <name evidence="1" type="ORF">JK359_36800</name>
</gene>
<accession>A0A937ET51</accession>
<sequence>MDVKGGLKSGPLAILVNCKGHGKLTVEVKPVGMSFPLECAAGEVSSTYNQLDLKKPREQGTVSVTAPSTVRWAITVGR</sequence>
<organism evidence="1 2">
    <name type="scientific">Streptomyces actinomycinicus</name>
    <dbReference type="NCBI Taxonomy" id="1695166"/>
    <lineage>
        <taxon>Bacteria</taxon>
        <taxon>Bacillati</taxon>
        <taxon>Actinomycetota</taxon>
        <taxon>Actinomycetes</taxon>
        <taxon>Kitasatosporales</taxon>
        <taxon>Streptomycetaceae</taxon>
        <taxon>Streptomyces</taxon>
    </lineage>
</organism>
<proteinExistence type="predicted"/>
<protein>
    <submittedName>
        <fullName evidence="1">Uncharacterized protein</fullName>
    </submittedName>
</protein>
<name>A0A937ET51_9ACTN</name>
<dbReference type="AlphaFoldDB" id="A0A937ET51"/>
<comment type="caution">
    <text evidence="1">The sequence shown here is derived from an EMBL/GenBank/DDBJ whole genome shotgun (WGS) entry which is preliminary data.</text>
</comment>
<dbReference type="Proteomes" id="UP000661858">
    <property type="component" value="Unassembled WGS sequence"/>
</dbReference>
<dbReference type="EMBL" id="JAERRK010000033">
    <property type="protein sequence ID" value="MBL1087449.1"/>
    <property type="molecule type" value="Genomic_DNA"/>
</dbReference>
<reference evidence="1" key="1">
    <citation type="submission" date="2021-01" db="EMBL/GenBank/DDBJ databases">
        <title>WGS of actinomycetes isolated from Thailand.</title>
        <authorList>
            <person name="Thawai C."/>
        </authorList>
    </citation>
    <scope>NUCLEOTIDE SEQUENCE</scope>
    <source>
        <strain evidence="1">RCU-197</strain>
    </source>
</reference>
<keyword evidence="2" id="KW-1185">Reference proteome</keyword>
<evidence type="ECO:0000313" key="2">
    <source>
        <dbReference type="Proteomes" id="UP000661858"/>
    </source>
</evidence>
<evidence type="ECO:0000313" key="1">
    <source>
        <dbReference type="EMBL" id="MBL1087449.1"/>
    </source>
</evidence>